<comment type="similarity">
    <text evidence="2">Belongs to the Nudix hydrolase family.</text>
</comment>
<dbReference type="InterPro" id="IPR000086">
    <property type="entry name" value="NUDIX_hydrolase_dom"/>
</dbReference>
<evidence type="ECO:0000256" key="2">
    <source>
        <dbReference type="ARBA" id="ARBA00005582"/>
    </source>
</evidence>
<comment type="caution">
    <text evidence="8">The sequence shown here is derived from an EMBL/GenBank/DDBJ whole genome shotgun (WGS) entry which is preliminary data.</text>
</comment>
<evidence type="ECO:0000259" key="6">
    <source>
        <dbReference type="PROSITE" id="PS51462"/>
    </source>
</evidence>
<dbReference type="PROSITE" id="PS51462">
    <property type="entry name" value="NUDIX"/>
    <property type="match status" value="1"/>
</dbReference>
<evidence type="ECO:0000313" key="8">
    <source>
        <dbReference type="EMBL" id="HGU42889.1"/>
    </source>
</evidence>
<feature type="domain" description="Nudix hydrolase" evidence="6">
    <location>
        <begin position="16"/>
        <end position="141"/>
    </location>
</feature>
<evidence type="ECO:0000256" key="1">
    <source>
        <dbReference type="ARBA" id="ARBA00001946"/>
    </source>
</evidence>
<comment type="cofactor">
    <cofactor evidence="1">
        <name>Mg(2+)</name>
        <dbReference type="ChEBI" id="CHEBI:18420"/>
    </cofactor>
</comment>
<dbReference type="GO" id="GO:0016818">
    <property type="term" value="F:hydrolase activity, acting on acid anhydrides, in phosphorus-containing anhydrides"/>
    <property type="evidence" value="ECO:0007669"/>
    <property type="project" value="TreeGrafter"/>
</dbReference>
<dbReference type="PROSITE" id="PS00893">
    <property type="entry name" value="NUDIX_BOX"/>
    <property type="match status" value="1"/>
</dbReference>
<reference evidence="8" key="1">
    <citation type="journal article" date="2020" name="mSystems">
        <title>Genome- and Community-Level Interaction Insights into Carbon Utilization and Element Cycling Functions of Hydrothermarchaeota in Hydrothermal Sediment.</title>
        <authorList>
            <person name="Zhou Z."/>
            <person name="Liu Y."/>
            <person name="Xu W."/>
            <person name="Pan J."/>
            <person name="Luo Z.H."/>
            <person name="Li M."/>
        </authorList>
    </citation>
    <scope>NUCLEOTIDE SEQUENCE [LARGE SCALE GENOMIC DNA]</scope>
    <source>
        <strain evidence="8">SpSt-604</strain>
        <strain evidence="7">SpSt-640</strain>
    </source>
</reference>
<dbReference type="PANTHER" id="PTHR43758">
    <property type="entry name" value="7,8-DIHYDRO-8-OXOGUANINE TRIPHOSPHATASE"/>
    <property type="match status" value="1"/>
</dbReference>
<keyword evidence="3" id="KW-0479">Metal-binding</keyword>
<dbReference type="EMBL" id="DSZT01000271">
    <property type="protein sequence ID" value="HGU42889.1"/>
    <property type="molecule type" value="Genomic_DNA"/>
</dbReference>
<dbReference type="AlphaFoldDB" id="A0A7C4W6U3"/>
<accession>A0A7C4W6U3</accession>
<sequence>MKRYDDLIDILRKNPKQKVATICYAENGGHFLFLLRKKEPFSGYLVPPGGHVEKDEDVESAIRREFLEETGLEIVDLKLKMVTSEIGPEHYNWILFIFTGKANGSDFVESDEGKLVWVKKDEILRANLSPIDKLLVPYILDETDIVWKAEIEYSEEKQIVRWWVEEL</sequence>
<dbReference type="SUPFAM" id="SSF55811">
    <property type="entry name" value="Nudix"/>
    <property type="match status" value="1"/>
</dbReference>
<keyword evidence="4" id="KW-0378">Hydrolase</keyword>
<protein>
    <submittedName>
        <fullName evidence="8">NUDIX domain-containing protein</fullName>
    </submittedName>
</protein>
<organism evidence="8">
    <name type="scientific">Fervidobacterium pennivorans</name>
    <dbReference type="NCBI Taxonomy" id="93466"/>
    <lineage>
        <taxon>Bacteria</taxon>
        <taxon>Thermotogati</taxon>
        <taxon>Thermotogota</taxon>
        <taxon>Thermotogae</taxon>
        <taxon>Thermotogales</taxon>
        <taxon>Fervidobacteriaceae</taxon>
        <taxon>Fervidobacterium</taxon>
    </lineage>
</organism>
<dbReference type="Pfam" id="PF00293">
    <property type="entry name" value="NUDIX"/>
    <property type="match status" value="1"/>
</dbReference>
<evidence type="ECO:0000313" key="7">
    <source>
        <dbReference type="EMBL" id="HGQ77779.1"/>
    </source>
</evidence>
<gene>
    <name evidence="8" type="ORF">ENT72_08280</name>
    <name evidence="7" type="ORF">ENU12_07780</name>
</gene>
<evidence type="ECO:0000256" key="3">
    <source>
        <dbReference type="ARBA" id="ARBA00022723"/>
    </source>
</evidence>
<dbReference type="Gene3D" id="3.90.79.10">
    <property type="entry name" value="Nucleoside Triphosphate Pyrophosphohydrolase"/>
    <property type="match status" value="1"/>
</dbReference>
<keyword evidence="5" id="KW-0460">Magnesium</keyword>
<dbReference type="GO" id="GO:0005737">
    <property type="term" value="C:cytoplasm"/>
    <property type="evidence" value="ECO:0007669"/>
    <property type="project" value="TreeGrafter"/>
</dbReference>
<evidence type="ECO:0000256" key="4">
    <source>
        <dbReference type="ARBA" id="ARBA00022801"/>
    </source>
</evidence>
<evidence type="ECO:0000256" key="5">
    <source>
        <dbReference type="ARBA" id="ARBA00022842"/>
    </source>
</evidence>
<dbReference type="PANTHER" id="PTHR43758:SF2">
    <property type="entry name" value="OXIDIZED PURINE NUCLEOSIDE TRIPHOSPHATE HYDROLASE"/>
    <property type="match status" value="1"/>
</dbReference>
<dbReference type="InterPro" id="IPR015797">
    <property type="entry name" value="NUDIX_hydrolase-like_dom_sf"/>
</dbReference>
<proteinExistence type="inferred from homology"/>
<dbReference type="GO" id="GO:0046872">
    <property type="term" value="F:metal ion binding"/>
    <property type="evidence" value="ECO:0007669"/>
    <property type="project" value="UniProtKB-KW"/>
</dbReference>
<name>A0A7C4W6U3_FERPE</name>
<dbReference type="EMBL" id="DTBH01000157">
    <property type="protein sequence ID" value="HGQ77779.1"/>
    <property type="molecule type" value="Genomic_DNA"/>
</dbReference>
<dbReference type="InterPro" id="IPR020084">
    <property type="entry name" value="NUDIX_hydrolase_CS"/>
</dbReference>